<dbReference type="PANTHER" id="PTHR22796">
    <property type="entry name" value="URG4-RELATED"/>
    <property type="match status" value="1"/>
</dbReference>
<dbReference type="Proteomes" id="UP001633002">
    <property type="component" value="Unassembled WGS sequence"/>
</dbReference>
<accession>A0ABD3H3V8</accession>
<proteinExistence type="predicted"/>
<dbReference type="InterPro" id="IPR036465">
    <property type="entry name" value="vWFA_dom_sf"/>
</dbReference>
<feature type="compositionally biased region" description="Polar residues" evidence="1">
    <location>
        <begin position="10"/>
        <end position="22"/>
    </location>
</feature>
<evidence type="ECO:0000313" key="4">
    <source>
        <dbReference type="Proteomes" id="UP001633002"/>
    </source>
</evidence>
<organism evidence="3 4">
    <name type="scientific">Riccia sorocarpa</name>
    <dbReference type="NCBI Taxonomy" id="122646"/>
    <lineage>
        <taxon>Eukaryota</taxon>
        <taxon>Viridiplantae</taxon>
        <taxon>Streptophyta</taxon>
        <taxon>Embryophyta</taxon>
        <taxon>Marchantiophyta</taxon>
        <taxon>Marchantiopsida</taxon>
        <taxon>Marchantiidae</taxon>
        <taxon>Marchantiales</taxon>
        <taxon>Ricciaceae</taxon>
        <taxon>Riccia</taxon>
    </lineage>
</organism>
<name>A0ABD3H3V8_9MARC</name>
<dbReference type="Gene3D" id="3.40.50.300">
    <property type="entry name" value="P-loop containing nucleotide triphosphate hydrolases"/>
    <property type="match status" value="1"/>
</dbReference>
<dbReference type="SUPFAM" id="SSF53300">
    <property type="entry name" value="vWA-like"/>
    <property type="match status" value="1"/>
</dbReference>
<comment type="caution">
    <text evidence="3">The sequence shown here is derived from an EMBL/GenBank/DDBJ whole genome shotgun (WGS) entry which is preliminary data.</text>
</comment>
<dbReference type="InterPro" id="IPR027417">
    <property type="entry name" value="P-loop_NTPase"/>
</dbReference>
<protein>
    <recommendedName>
        <fullName evidence="2">VWFA domain-containing protein</fullName>
    </recommendedName>
</protein>
<keyword evidence="4" id="KW-1185">Reference proteome</keyword>
<dbReference type="PANTHER" id="PTHR22796:SF1">
    <property type="entry name" value="VWFA DOMAIN-CONTAINING PROTEIN"/>
    <property type="match status" value="1"/>
</dbReference>
<dbReference type="Pfam" id="PF13519">
    <property type="entry name" value="VWA_2"/>
    <property type="match status" value="1"/>
</dbReference>
<feature type="region of interest" description="Disordered" evidence="1">
    <location>
        <begin position="327"/>
        <end position="354"/>
    </location>
</feature>
<evidence type="ECO:0000256" key="1">
    <source>
        <dbReference type="SAM" id="MobiDB-lite"/>
    </source>
</evidence>
<dbReference type="InterPro" id="IPR002035">
    <property type="entry name" value="VWF_A"/>
</dbReference>
<evidence type="ECO:0000313" key="3">
    <source>
        <dbReference type="EMBL" id="KAL3686193.1"/>
    </source>
</evidence>
<dbReference type="CDD" id="cd00198">
    <property type="entry name" value="vWFA"/>
    <property type="match status" value="1"/>
</dbReference>
<feature type="region of interest" description="Disordered" evidence="1">
    <location>
        <begin position="1"/>
        <end position="56"/>
    </location>
</feature>
<dbReference type="Gene3D" id="3.40.50.410">
    <property type="entry name" value="von Willebrand factor, type A domain"/>
    <property type="match status" value="1"/>
</dbReference>
<reference evidence="3 4" key="1">
    <citation type="submission" date="2024-09" db="EMBL/GenBank/DDBJ databases">
        <title>Chromosome-scale assembly of Riccia sorocarpa.</title>
        <authorList>
            <person name="Paukszto L."/>
        </authorList>
    </citation>
    <scope>NUCLEOTIDE SEQUENCE [LARGE SCALE GENOMIC DNA]</scope>
    <source>
        <strain evidence="3">LP-2024</strain>
        <tissue evidence="3">Aerial parts of the thallus</tissue>
    </source>
</reference>
<feature type="domain" description="VWFA" evidence="2">
    <location>
        <begin position="2416"/>
        <end position="2611"/>
    </location>
</feature>
<dbReference type="PROSITE" id="PS50234">
    <property type="entry name" value="VWFA"/>
    <property type="match status" value="1"/>
</dbReference>
<dbReference type="EMBL" id="JBJQOH010000006">
    <property type="protein sequence ID" value="KAL3686193.1"/>
    <property type="molecule type" value="Genomic_DNA"/>
</dbReference>
<evidence type="ECO:0000259" key="2">
    <source>
        <dbReference type="PROSITE" id="PS50234"/>
    </source>
</evidence>
<dbReference type="SMART" id="SM00327">
    <property type="entry name" value="VWA"/>
    <property type="match status" value="1"/>
</dbReference>
<gene>
    <name evidence="3" type="ORF">R1sor_004215</name>
</gene>
<sequence>MDHEMETDSKSFSGPQRESTGVVNGDFTWEGVRVKEDPDLGTPKKNANYPTISPDAVDPVEYTPMYSDFGNCAPGTGPGSCSHSQLEAVQNPGLNPELASGMIYFSGITQPPAYEEKTVHPGGADGELNMAQGPHSSIYHKRWEYGGDFDMTELGGLTSGLYQPSVPLMDEVRPTNGSLIPPYAGGERWGQNGIFGSFPSPNRFATSLELGLGFAAWQSSHVTSGEFGLPTPGGGDLDLSSCNPRSSQTLLPSVFGFGRGTGGIGDEKEKWTVPWNPVDPVRTTSYESVQQASASLADLALSDLDKLRPGTSSDHHEAEGMIMNHEPKLQHPDESPVAQSPTYRPPRSSGDTEFLTSSSGAKLFQLMDIREDRQDLSFVEKIILPRGQIVSFCQVLDAESAKESRGGELSLSFEKLDSCSLNVVGFYGSKDLLVECLRSYNTIALDDPVYAKMQDDSLFPGLYALLALPERTLYVFYWYQGKSLPSASRKDISCNFVRYLVDLCDSVFILVDGSQETVRECLRKGKSSQTVRPIRQRELRIEKKQATEDAVEFLPGFSLQLKVVQATTGDSKQFKLCEGSRCGIFSHMTVPHRKFLRRKEVKVCLQEVSTGGQLFSGRSVNFKGLEAEELSLFLQCSGCSVGKEYISFLENLEQKRDEFTRRIEKDREQRLLKYGEEVQEAITDFISEYLKEAQEFSWEEALLKDTSVEVLQGMLCSVDDSVRGGDSQNNKENFLKRGAKKLLGNLWRNTTELQDSLFDNRDRLAHLDTLEARIFTGFGKFTEAPHRFIYQNNRVTVHPRSYRDPNPQVYTVEYAPNENGCVRGRHNPSGPLCFHDALVLRPVEPGPTEQIQQIIFSENDKSYGGPLLTNLQILDGSSGCMGVHYELKVVEDVYAFGGLGSWVASEAARVLPKLGRKASLLSFITSAYGEAYGPLQDKFSKRVLTQSDTEFLEDLVRDQSQGVADEVKARWSETCTSGGATHFLLEDILRQCKAVYTEARQELLSAFQVWFKMHMSRLFEKWIQDEDEEEKKVFEEGLEKDRVTHLENLRQSQTQTGDQCGIKLRSCCTDFRVGLGKPSNLIISKSLANPVFRKSTLVVGYDEEAAEFETQKWLVQEISPSKHDLDEVEKDPNHSFSPRLHEPKEILTLDPSSERLLTFALLKTGQYLAFVLTTKTDAHQLLIYLISAPRRKVPVHTCKQGYDLVAFDDQTRFLALDDQERKLIRLYRFEEAYKQLDFCGVEVDLREVGVSNLTWMKFIPGRAELVFVDSMHKVRVFDMAVRQLRPSDIQLPGPFLKAEVTRQGPCLLVFSEPTTRSEHDDGQGSVAATPMKEVEVYRIDHTMVHVNTVVIPSAFQVGTLLNMQLETAVRSFGSQEHILFLVGNEHQRIVSHCLKITSASEVYQLSSDRASTIKGQQQFGTGLPLDYLFHVYEKFSTNPPVVNQQRALSFFVVLRSGDQQLKDECVNSVQSTFYKLESEKGKNFHRLQKRCHTHELSEVPQVLADIGHSVTDEKQSIWRSVRSMGGWIRQLLCLVPLQIARAQNNCLRPLADGLELSADVDYDNTVSLATLLRFGFYDAVFASWRNKPVKIISSMGKQSTGYLLNHLSGSLLDVSGGRCTDGVWMTVRFDEGSGENACMYVLLDFEGVGTFERSEQEDMLLSVLNAAISNITIYNTKEFNLDRETEIVFDRFQSGVSLVKADDKLFKGIFHFAIKDVGEEAVDELDHELSMKIRQMLANSKENFLTTMYGGRVILALMAPFSTANFYADIDQMYGSIASPQLPPSYMDGRSFSTDLKLLIAQISAQEWAPIDSKRIELRVHLLRTHLNSAVSLGHLDIKSHEGILVNFDSHEEITDYALQFDGKVFSGNDTGLKLKPGEGDSIGPVLANLKEMFQEMVPRDGQNDETWHTAFVGFVEGVVNRRKQRVLEWISSNVRSFQQQDDIERLTLEVVTMCSELMQHLSVCSCTCEKCFFRCVREKVHVDGHSCLGDHFCTRSCSFCVAEKEDAAEEVVVNKCSDAAGHQGSHNCRIKSHTCSKACEYDGIAANCNKICAGMVGHEGRHRCNSREHKCAERCSLRSCNNPCITPFEITDHPRHVCHEKFCPLPCSMKGCNRRCESKDHFHDETPNVIHSCGLPHPCLEKCEVRGNCAVQQDLVKTMKTFRNKFGSFEYEHVAEQTGVRKSCCIEIPPFHTKHEGPHLHSVKENIVHFCDIKCPACGYFCTEPIDHPGLHNTVHGNMRGTTFSAESEKIELEDRKYEWGDSGAAEMCNMHCKKQGRGHIHMVFCPSGQAGGGICYSRLHADGVRHETIQYGPDFDVPKDEMTHAAYWRHTQFVDPCSQEDQKLFNLCPHQCPSEEHKGNSLTGESDETGKLPKSFCTLPLWHAPVALEKKNLNRGNITIDGHHMECNHLLPSNVVFVIDRSSSMGWNDVIPQFVQFHDTLNNRLGCVFEAILRFIRTRRTMSEAGGADLASVVLFNHEDPATTVVEMEAMDESIMNKLLAYGAGGNTDFSTGLKEAARILLKAKMDHDERDPVVIFLSDGENWGSNEVAMDIIRSMHLEHGNRLKIFTVKFGHVKEKILERMAGPGQSYVSGDLQKLTDTFISLARSLRPLASSLVTKGGNERRRSNKIFFSKFV</sequence>